<dbReference type="NCBIfam" id="TIGR02232">
    <property type="entry name" value="myxo_disulf_rpt"/>
    <property type="match status" value="7"/>
</dbReference>
<gene>
    <name evidence="5" type="ORF">O0S08_06870</name>
</gene>
<dbReference type="InterPro" id="IPR002350">
    <property type="entry name" value="Kazal_dom"/>
</dbReference>
<keyword evidence="3" id="KW-1015">Disulfide bond</keyword>
<accession>A0ABY7HA11</accession>
<dbReference type="PANTHER" id="PTHR45982:SF1">
    <property type="entry name" value="REGULATOR OF CHROMOSOME CONDENSATION"/>
    <property type="match status" value="1"/>
</dbReference>
<proteinExistence type="predicted"/>
<sequence>MNQLPVTRAGLKPSPLHFLPVFLLACDPAGAVHEEPSIPHAPAAAPDEHDLRLAQEDPAAGGLLCLLCILGGQQAVCGADNVTYVNECFAVCNDTSAVHTGPCSCGDGYAGPGEACDDGDSDDLDACTNACTVAVCGDGIVRAGVEACDDGNAIDDDACTNTCTAAACGDGIVRAGVEACDDGNQVDGDACTNACTLAVCGDGVVQAGVEACDDGDAETDDDCLPGCVAASCGDGFVWAGVEACDDGDQDDGDECLSTCAPASCGDGVVQVEVEACDDGNTRDDDACLSTCQPASCGDGFVQVGVEACDDGNTSDGDACPTTCEVAVCGDGFVLDGVEVCDDGDQDDGDECLSSCVAASCGDGVVHAGVEACDDGNLDDGDGCLSSCVANVCGDGFVHAEVEACDDGNQSEHDACRATCEAATCGDGVLWFGVEACDDGDQDDTDACTAGCIEAFCGDGLVWTGVEACDDGDDDETDECLSNCAPASCGDGHVQAGVEACDDGDDDETDACTSTCQPASCGDGHVQAGVETCDDGNQDDADACIGCEPASCGDGHVWAGVEACDDGNPHDYDACLPDCTAPGDRARQVAHGGNHGCALLTGGRVKCWGQGDLLGNGDGASRGSKPSDMGANLPFTELGGPALELSVGANHACARLAGGGVKCWGGRTGANFGQLGYGNTSNRGAAPNQMGAMLPFVDLGTGATATRISAGSMHTCAVLVGGAVKCWGRGEYGRLGSGSTANKGDQPGEMGDALLPVDLGAGQTAVDVDTGNTLTCALLTGGRVKCWGYGRDLGIGTTQNVGDGPGEMGDALPFVDLGAGAVAQALTVGGRHSCALLAGGKIKCWGDNYTGQLGLGDTQTRGDGPGEMGDALPFVDLGVGATAVAVEAGWESVCAVLADGRLKCWGQGSFGALGLGNGDDIGREPGQMGDALPAVSLGTGKVPVQVSIGEALYNSCVRFQDGSIKCWGEQYFGELGVGDNVYHGVQPGQMGDALPLVRLFSAVW</sequence>
<dbReference type="SUPFAM" id="SSF50985">
    <property type="entry name" value="RCC1/BLIP-II"/>
    <property type="match status" value="2"/>
</dbReference>
<keyword evidence="2" id="KW-0677">Repeat</keyword>
<evidence type="ECO:0000256" key="2">
    <source>
        <dbReference type="ARBA" id="ARBA00022737"/>
    </source>
</evidence>
<evidence type="ECO:0000313" key="6">
    <source>
        <dbReference type="Proteomes" id="UP001164459"/>
    </source>
</evidence>
<feature type="domain" description="Kazal-like" evidence="4">
    <location>
        <begin position="59"/>
        <end position="104"/>
    </location>
</feature>
<dbReference type="Gene3D" id="2.130.10.30">
    <property type="entry name" value="Regulator of chromosome condensation 1/beta-lactamase-inhibitor protein II"/>
    <property type="match status" value="3"/>
</dbReference>
<organism evidence="5 6">
    <name type="scientific">Nannocystis punicea</name>
    <dbReference type="NCBI Taxonomy" id="2995304"/>
    <lineage>
        <taxon>Bacteria</taxon>
        <taxon>Pseudomonadati</taxon>
        <taxon>Myxococcota</taxon>
        <taxon>Polyangia</taxon>
        <taxon>Nannocystales</taxon>
        <taxon>Nannocystaceae</taxon>
        <taxon>Nannocystis</taxon>
    </lineage>
</organism>
<name>A0ABY7HA11_9BACT</name>
<dbReference type="Pfam" id="PF13540">
    <property type="entry name" value="RCC1_2"/>
    <property type="match status" value="4"/>
</dbReference>
<evidence type="ECO:0000313" key="5">
    <source>
        <dbReference type="EMBL" id="WAS95869.1"/>
    </source>
</evidence>
<dbReference type="PROSITE" id="PS50012">
    <property type="entry name" value="RCC1_3"/>
    <property type="match status" value="3"/>
</dbReference>
<dbReference type="InterPro" id="IPR009091">
    <property type="entry name" value="RCC1/BLIP-II"/>
</dbReference>
<dbReference type="PANTHER" id="PTHR45982">
    <property type="entry name" value="REGULATOR OF CHROMOSOME CONDENSATION"/>
    <property type="match status" value="1"/>
</dbReference>
<dbReference type="PROSITE" id="PS51465">
    <property type="entry name" value="KAZAL_2"/>
    <property type="match status" value="1"/>
</dbReference>
<dbReference type="Pfam" id="PF13948">
    <property type="entry name" value="DUF4215"/>
    <property type="match status" value="1"/>
</dbReference>
<dbReference type="InterPro" id="IPR036058">
    <property type="entry name" value="Kazal_dom_sf"/>
</dbReference>
<evidence type="ECO:0000259" key="4">
    <source>
        <dbReference type="PROSITE" id="PS51465"/>
    </source>
</evidence>
<protein>
    <submittedName>
        <fullName evidence="5">DUF4215 domain-containing protein</fullName>
    </submittedName>
</protein>
<keyword evidence="6" id="KW-1185">Reference proteome</keyword>
<dbReference type="PRINTS" id="PR00633">
    <property type="entry name" value="RCCNDNSATION"/>
</dbReference>
<evidence type="ECO:0000256" key="1">
    <source>
        <dbReference type="ARBA" id="ARBA00022729"/>
    </source>
</evidence>
<evidence type="ECO:0000256" key="3">
    <source>
        <dbReference type="ARBA" id="ARBA00023157"/>
    </source>
</evidence>
<dbReference type="InterPro" id="IPR011936">
    <property type="entry name" value="Myxo_disulph_rpt"/>
</dbReference>
<dbReference type="Gene3D" id="3.30.60.30">
    <property type="match status" value="1"/>
</dbReference>
<dbReference type="InterPro" id="IPR051553">
    <property type="entry name" value="Ran_GTPase-activating"/>
</dbReference>
<dbReference type="SUPFAM" id="SSF100895">
    <property type="entry name" value="Kazal-type serine protease inhibitors"/>
    <property type="match status" value="1"/>
</dbReference>
<dbReference type="EMBL" id="CP114040">
    <property type="protein sequence ID" value="WAS95869.1"/>
    <property type="molecule type" value="Genomic_DNA"/>
</dbReference>
<reference evidence="5" key="1">
    <citation type="submission" date="2022-11" db="EMBL/GenBank/DDBJ databases">
        <title>Minimal conservation of predation-associated metabolite biosynthetic gene clusters underscores biosynthetic potential of Myxococcota including descriptions for ten novel species: Archangium lansinium sp. nov., Myxococcus landrumus sp. nov., Nannocystis bai.</title>
        <authorList>
            <person name="Ahearne A."/>
            <person name="Stevens C."/>
            <person name="Dowd S."/>
        </authorList>
    </citation>
    <scope>NUCLEOTIDE SEQUENCE</scope>
    <source>
        <strain evidence="5">Fl3</strain>
    </source>
</reference>
<dbReference type="InterPro" id="IPR000408">
    <property type="entry name" value="Reg_chr_condens"/>
</dbReference>
<keyword evidence="1" id="KW-0732">Signal</keyword>
<dbReference type="RefSeq" id="WP_269038212.1">
    <property type="nucleotide sequence ID" value="NZ_CP114040.1"/>
</dbReference>
<dbReference type="Proteomes" id="UP001164459">
    <property type="component" value="Chromosome"/>
</dbReference>